<evidence type="ECO:0000313" key="3">
    <source>
        <dbReference type="Proteomes" id="UP001595846"/>
    </source>
</evidence>
<protein>
    <submittedName>
        <fullName evidence="2">GNAT family N-acetyltransferase</fullName>
        <ecNumber evidence="2">2.3.-.-</ecNumber>
    </submittedName>
</protein>
<feature type="domain" description="N-acetyltransferase" evidence="1">
    <location>
        <begin position="1"/>
        <end position="172"/>
    </location>
</feature>
<keyword evidence="2" id="KW-0808">Transferase</keyword>
<proteinExistence type="predicted"/>
<dbReference type="InterPro" id="IPR016181">
    <property type="entry name" value="Acyl_CoA_acyltransferase"/>
</dbReference>
<comment type="caution">
    <text evidence="2">The sequence shown here is derived from an EMBL/GenBank/DDBJ whole genome shotgun (WGS) entry which is preliminary data.</text>
</comment>
<keyword evidence="3" id="KW-1185">Reference proteome</keyword>
<dbReference type="InterPro" id="IPR050276">
    <property type="entry name" value="MshD_Acetyltransferase"/>
</dbReference>
<sequence length="172" mass="19029">MNIRQLRSREDVRAAIEINGRAWEAAYADVLPADVVAQVAGEPADEHVDRRFDQLLDDPAGFLVAEDDEGEVLGYAHLRWGENTQPFVGETEAGLTELYVDPEVWGEGVGTALIERGLDVLPDDVDAITLEMLDGNEVGARFFESRGFERSGTSETDVGGETYPTVRYRRDL</sequence>
<evidence type="ECO:0000313" key="2">
    <source>
        <dbReference type="EMBL" id="MFC3960201.1"/>
    </source>
</evidence>
<keyword evidence="2" id="KW-0012">Acyltransferase</keyword>
<dbReference type="Gene3D" id="3.40.630.30">
    <property type="match status" value="1"/>
</dbReference>
<gene>
    <name evidence="2" type="ORF">ACFOUR_17720</name>
</gene>
<evidence type="ECO:0000259" key="1">
    <source>
        <dbReference type="PROSITE" id="PS51186"/>
    </source>
</evidence>
<reference evidence="2 3" key="1">
    <citation type="journal article" date="2019" name="Int. J. Syst. Evol. Microbiol.">
        <title>The Global Catalogue of Microorganisms (GCM) 10K type strain sequencing project: providing services to taxonomists for standard genome sequencing and annotation.</title>
        <authorList>
            <consortium name="The Broad Institute Genomics Platform"/>
            <consortium name="The Broad Institute Genome Sequencing Center for Infectious Disease"/>
            <person name="Wu L."/>
            <person name="Ma J."/>
        </authorList>
    </citation>
    <scope>NUCLEOTIDE SEQUENCE [LARGE SCALE GENOMIC DNA]</scope>
    <source>
        <strain evidence="2 3">IBRC-M 10256</strain>
    </source>
</reference>
<dbReference type="InterPro" id="IPR000182">
    <property type="entry name" value="GNAT_dom"/>
</dbReference>
<dbReference type="GeneID" id="73901564"/>
<dbReference type="SUPFAM" id="SSF55729">
    <property type="entry name" value="Acyl-CoA N-acyltransferases (Nat)"/>
    <property type="match status" value="1"/>
</dbReference>
<dbReference type="PROSITE" id="PS51186">
    <property type="entry name" value="GNAT"/>
    <property type="match status" value="1"/>
</dbReference>
<dbReference type="Pfam" id="PF00583">
    <property type="entry name" value="Acetyltransf_1"/>
    <property type="match status" value="1"/>
</dbReference>
<dbReference type="PANTHER" id="PTHR43617">
    <property type="entry name" value="L-AMINO ACID N-ACETYLTRANSFERASE"/>
    <property type="match status" value="1"/>
</dbReference>
<dbReference type="GO" id="GO:0016746">
    <property type="term" value="F:acyltransferase activity"/>
    <property type="evidence" value="ECO:0007669"/>
    <property type="project" value="UniProtKB-KW"/>
</dbReference>
<name>A0ABD5NTW7_9EURY</name>
<dbReference type="CDD" id="cd04301">
    <property type="entry name" value="NAT_SF"/>
    <property type="match status" value="1"/>
</dbReference>
<organism evidence="2 3">
    <name type="scientific">Halovivax cerinus</name>
    <dbReference type="NCBI Taxonomy" id="1487865"/>
    <lineage>
        <taxon>Archaea</taxon>
        <taxon>Methanobacteriati</taxon>
        <taxon>Methanobacteriota</taxon>
        <taxon>Stenosarchaea group</taxon>
        <taxon>Halobacteria</taxon>
        <taxon>Halobacteriales</taxon>
        <taxon>Natrialbaceae</taxon>
        <taxon>Halovivax</taxon>
    </lineage>
</organism>
<dbReference type="Proteomes" id="UP001595846">
    <property type="component" value="Unassembled WGS sequence"/>
</dbReference>
<dbReference type="EC" id="2.3.-.-" evidence="2"/>
<dbReference type="RefSeq" id="WP_256532480.1">
    <property type="nucleotide sequence ID" value="NZ_CP101824.1"/>
</dbReference>
<dbReference type="EMBL" id="JBHSAQ010000016">
    <property type="protein sequence ID" value="MFC3960201.1"/>
    <property type="molecule type" value="Genomic_DNA"/>
</dbReference>
<accession>A0ABD5NTW7</accession>
<dbReference type="AlphaFoldDB" id="A0ABD5NTW7"/>